<dbReference type="PANTHER" id="PTHR23004:SF9">
    <property type="entry name" value="DOUBLECORTIN DOMAIN-CONTAINING PROTEIN 2C"/>
    <property type="match status" value="1"/>
</dbReference>
<dbReference type="SUPFAM" id="SSF89837">
    <property type="entry name" value="Doublecortin (DC)"/>
    <property type="match status" value="2"/>
</dbReference>
<dbReference type="GO" id="GO:0005874">
    <property type="term" value="C:microtubule"/>
    <property type="evidence" value="ECO:0007669"/>
    <property type="project" value="TreeGrafter"/>
</dbReference>
<dbReference type="Pfam" id="PF03607">
    <property type="entry name" value="DCX"/>
    <property type="match status" value="2"/>
</dbReference>
<evidence type="ECO:0000256" key="1">
    <source>
        <dbReference type="ARBA" id="ARBA00022737"/>
    </source>
</evidence>
<name>A0A151N849_ALLMI</name>
<gene>
    <name evidence="4" type="primary">DCDC2C-1</name>
    <name evidence="4" type="ORF">Y1Q_0011265</name>
</gene>
<dbReference type="PANTHER" id="PTHR23004">
    <property type="entry name" value="DOUBLECORTIN DOMAIN CONTAINING 2"/>
    <property type="match status" value="1"/>
</dbReference>
<evidence type="ECO:0000313" key="5">
    <source>
        <dbReference type="Proteomes" id="UP000050525"/>
    </source>
</evidence>
<accession>A0A151N849</accession>
<comment type="caution">
    <text evidence="4">The sequence shown here is derived from an EMBL/GenBank/DDBJ whole genome shotgun (WGS) entry which is preliminary data.</text>
</comment>
<dbReference type="PROSITE" id="PS50309">
    <property type="entry name" value="DC"/>
    <property type="match status" value="2"/>
</dbReference>
<dbReference type="Gene3D" id="3.10.20.230">
    <property type="entry name" value="Doublecortin domain"/>
    <property type="match status" value="2"/>
</dbReference>
<dbReference type="SMART" id="SM00537">
    <property type="entry name" value="DCX"/>
    <property type="match status" value="2"/>
</dbReference>
<sequence length="397" mass="44741">MAPGPAPRLRDSLADVVPARTVLVYRNGDPHYPAHRVVLHRRRVPTLDALLLQLDEAVAPPFGVRALYTPRSGRLVHRLDELQPGACYVAAGPERFKKLDYLHIGTKKPLKKMIDVVKPVVHSAIRVPSRWQLFYNKPRNINVFTNGEVLVPPAKFLIPRFTLRNWDSVLALLNEKIFPRSGGVQRLYTLDGHAVHGSDKLEDNHYYVAGGKEKFKHLPYWCSPRVPPEVRRLYGGSQSSRKPRKKKSRSFHYPSKNVTYEEYQAGDFPGRPSEKRIASKISIRPSRASQKHLEVPNRREESVFYATDKQASAEEVMPSIAEAPSIFKADESRTEVQGAAEIQEDSNMKTEMPIDQVPAEVVQEEEIETPVNSPVDEEATDGNVDTLPSAASLKLDH</sequence>
<dbReference type="CDD" id="cd17151">
    <property type="entry name" value="DCX1_DCDC2C"/>
    <property type="match status" value="1"/>
</dbReference>
<dbReference type="AlphaFoldDB" id="A0A151N849"/>
<organism evidence="4 5">
    <name type="scientific">Alligator mississippiensis</name>
    <name type="common">American alligator</name>
    <dbReference type="NCBI Taxonomy" id="8496"/>
    <lineage>
        <taxon>Eukaryota</taxon>
        <taxon>Metazoa</taxon>
        <taxon>Chordata</taxon>
        <taxon>Craniata</taxon>
        <taxon>Vertebrata</taxon>
        <taxon>Euteleostomi</taxon>
        <taxon>Archelosauria</taxon>
        <taxon>Archosauria</taxon>
        <taxon>Crocodylia</taxon>
        <taxon>Alligatoridae</taxon>
        <taxon>Alligatorinae</taxon>
        <taxon>Alligator</taxon>
    </lineage>
</organism>
<dbReference type="GO" id="GO:0005815">
    <property type="term" value="C:microtubule organizing center"/>
    <property type="evidence" value="ECO:0007669"/>
    <property type="project" value="TreeGrafter"/>
</dbReference>
<dbReference type="Proteomes" id="UP000050525">
    <property type="component" value="Unassembled WGS sequence"/>
</dbReference>
<evidence type="ECO:0000313" key="4">
    <source>
        <dbReference type="EMBL" id="KYO32937.1"/>
    </source>
</evidence>
<proteinExistence type="predicted"/>
<protein>
    <submittedName>
        <fullName evidence="4">Doublecortin domain-containing protein 2C isoform A</fullName>
    </submittedName>
</protein>
<feature type="compositionally biased region" description="Basic residues" evidence="2">
    <location>
        <begin position="241"/>
        <end position="250"/>
    </location>
</feature>
<reference evidence="4 5" key="1">
    <citation type="journal article" date="2012" name="Genome Biol.">
        <title>Sequencing three crocodilian genomes to illuminate the evolution of archosaurs and amniotes.</title>
        <authorList>
            <person name="St John J.A."/>
            <person name="Braun E.L."/>
            <person name="Isberg S.R."/>
            <person name="Miles L.G."/>
            <person name="Chong A.Y."/>
            <person name="Gongora J."/>
            <person name="Dalzell P."/>
            <person name="Moran C."/>
            <person name="Bed'hom B."/>
            <person name="Abzhanov A."/>
            <person name="Burgess S.C."/>
            <person name="Cooksey A.M."/>
            <person name="Castoe T.A."/>
            <person name="Crawford N.G."/>
            <person name="Densmore L.D."/>
            <person name="Drew J.C."/>
            <person name="Edwards S.V."/>
            <person name="Faircloth B.C."/>
            <person name="Fujita M.K."/>
            <person name="Greenwold M.J."/>
            <person name="Hoffmann F.G."/>
            <person name="Howard J.M."/>
            <person name="Iguchi T."/>
            <person name="Janes D.E."/>
            <person name="Khan S.Y."/>
            <person name="Kohno S."/>
            <person name="de Koning A.J."/>
            <person name="Lance S.L."/>
            <person name="McCarthy F.M."/>
            <person name="McCormack J.E."/>
            <person name="Merchant M.E."/>
            <person name="Peterson D.G."/>
            <person name="Pollock D.D."/>
            <person name="Pourmand N."/>
            <person name="Raney B.J."/>
            <person name="Roessler K.A."/>
            <person name="Sanford J.R."/>
            <person name="Sawyer R.H."/>
            <person name="Schmidt C.J."/>
            <person name="Triplett E.W."/>
            <person name="Tuberville T.D."/>
            <person name="Venegas-Anaya M."/>
            <person name="Howard J.T."/>
            <person name="Jarvis E.D."/>
            <person name="Guillette L.J.Jr."/>
            <person name="Glenn T.C."/>
            <person name="Green R.E."/>
            <person name="Ray D.A."/>
        </authorList>
    </citation>
    <scope>NUCLEOTIDE SEQUENCE [LARGE SCALE GENOMIC DNA]</scope>
    <source>
        <strain evidence="4">KSC_2009_1</strain>
    </source>
</reference>
<keyword evidence="1" id="KW-0677">Repeat</keyword>
<feature type="region of interest" description="Disordered" evidence="2">
    <location>
        <begin position="232"/>
        <end position="253"/>
    </location>
</feature>
<feature type="domain" description="Doublecortin" evidence="3">
    <location>
        <begin position="20"/>
        <end position="102"/>
    </location>
</feature>
<dbReference type="FunFam" id="3.10.20.230:FF:000004">
    <property type="entry name" value="Doublecortin domain containing 2"/>
    <property type="match status" value="1"/>
</dbReference>
<feature type="region of interest" description="Disordered" evidence="2">
    <location>
        <begin position="362"/>
        <end position="397"/>
    </location>
</feature>
<dbReference type="InterPro" id="IPR036572">
    <property type="entry name" value="Doublecortin_dom_sf"/>
</dbReference>
<dbReference type="KEGG" id="amj:106737637"/>
<feature type="domain" description="Doublecortin" evidence="3">
    <location>
        <begin position="139"/>
        <end position="221"/>
    </location>
</feature>
<evidence type="ECO:0000256" key="2">
    <source>
        <dbReference type="SAM" id="MobiDB-lite"/>
    </source>
</evidence>
<dbReference type="EMBL" id="AKHW03003826">
    <property type="protein sequence ID" value="KYO32937.1"/>
    <property type="molecule type" value="Genomic_DNA"/>
</dbReference>
<dbReference type="OrthoDB" id="1738954at2759"/>
<dbReference type="GO" id="GO:0035556">
    <property type="term" value="P:intracellular signal transduction"/>
    <property type="evidence" value="ECO:0007669"/>
    <property type="project" value="InterPro"/>
</dbReference>
<dbReference type="InterPro" id="IPR003533">
    <property type="entry name" value="Doublecortin_dom"/>
</dbReference>
<keyword evidence="5" id="KW-1185">Reference proteome</keyword>
<evidence type="ECO:0000259" key="3">
    <source>
        <dbReference type="PROSITE" id="PS50309"/>
    </source>
</evidence>